<evidence type="ECO:0008006" key="3">
    <source>
        <dbReference type="Google" id="ProtNLM"/>
    </source>
</evidence>
<gene>
    <name evidence="1" type="ORF">J2S11_004220</name>
</gene>
<dbReference type="NCBIfam" id="NF033225">
    <property type="entry name" value="spore_CmpA"/>
    <property type="match status" value="1"/>
</dbReference>
<dbReference type="InterPro" id="IPR047764">
    <property type="entry name" value="CmpA"/>
</dbReference>
<proteinExistence type="predicted"/>
<comment type="caution">
    <text evidence="1">The sequence shown here is derived from an EMBL/GenBank/DDBJ whole genome shotgun (WGS) entry which is preliminary data.</text>
</comment>
<keyword evidence="2" id="KW-1185">Reference proteome</keyword>
<dbReference type="RefSeq" id="WP_307397873.1">
    <property type="nucleotide sequence ID" value="NZ_BAAADK010000004.1"/>
</dbReference>
<evidence type="ECO:0000313" key="1">
    <source>
        <dbReference type="EMBL" id="MDQ0168267.1"/>
    </source>
</evidence>
<dbReference type="Pfam" id="PF26301">
    <property type="entry name" value="spore_CmpA"/>
    <property type="match status" value="1"/>
</dbReference>
<sequence>MPYWLQRQLRKAYSLKDIHQIRMLNDCWYLYQNSYNKGAARSER</sequence>
<name>A0ABT9W4V1_9BACI</name>
<protein>
    <recommendedName>
        <fullName evidence="3">Cortex morphogenetic protein CmpA</fullName>
    </recommendedName>
</protein>
<accession>A0ABT9W4V1</accession>
<organism evidence="1 2">
    <name type="scientific">Caldalkalibacillus horti</name>
    <dbReference type="NCBI Taxonomy" id="77523"/>
    <lineage>
        <taxon>Bacteria</taxon>
        <taxon>Bacillati</taxon>
        <taxon>Bacillota</taxon>
        <taxon>Bacilli</taxon>
        <taxon>Bacillales</taxon>
        <taxon>Bacillaceae</taxon>
        <taxon>Caldalkalibacillus</taxon>
    </lineage>
</organism>
<reference evidence="1 2" key="1">
    <citation type="submission" date="2023-07" db="EMBL/GenBank/DDBJ databases">
        <title>Genomic Encyclopedia of Type Strains, Phase IV (KMG-IV): sequencing the most valuable type-strain genomes for metagenomic binning, comparative biology and taxonomic classification.</title>
        <authorList>
            <person name="Goeker M."/>
        </authorList>
    </citation>
    <scope>NUCLEOTIDE SEQUENCE [LARGE SCALE GENOMIC DNA]</scope>
    <source>
        <strain evidence="1 2">DSM 12751</strain>
    </source>
</reference>
<evidence type="ECO:0000313" key="2">
    <source>
        <dbReference type="Proteomes" id="UP001235840"/>
    </source>
</evidence>
<dbReference type="Proteomes" id="UP001235840">
    <property type="component" value="Unassembled WGS sequence"/>
</dbReference>
<dbReference type="EMBL" id="JAUSTY010000026">
    <property type="protein sequence ID" value="MDQ0168267.1"/>
    <property type="molecule type" value="Genomic_DNA"/>
</dbReference>